<evidence type="ECO:0000313" key="2">
    <source>
        <dbReference type="EMBL" id="KAL0809724.1"/>
    </source>
</evidence>
<organism evidence="2 3">
    <name type="scientific">Loxostege sticticalis</name>
    <name type="common">Beet webworm moth</name>
    <dbReference type="NCBI Taxonomy" id="481309"/>
    <lineage>
        <taxon>Eukaryota</taxon>
        <taxon>Metazoa</taxon>
        <taxon>Ecdysozoa</taxon>
        <taxon>Arthropoda</taxon>
        <taxon>Hexapoda</taxon>
        <taxon>Insecta</taxon>
        <taxon>Pterygota</taxon>
        <taxon>Neoptera</taxon>
        <taxon>Endopterygota</taxon>
        <taxon>Lepidoptera</taxon>
        <taxon>Glossata</taxon>
        <taxon>Ditrysia</taxon>
        <taxon>Pyraloidea</taxon>
        <taxon>Crambidae</taxon>
        <taxon>Pyraustinae</taxon>
        <taxon>Loxostege</taxon>
    </lineage>
</organism>
<feature type="compositionally biased region" description="Acidic residues" evidence="1">
    <location>
        <begin position="168"/>
        <end position="184"/>
    </location>
</feature>
<evidence type="ECO:0000256" key="1">
    <source>
        <dbReference type="SAM" id="MobiDB-lite"/>
    </source>
</evidence>
<feature type="region of interest" description="Disordered" evidence="1">
    <location>
        <begin position="1"/>
        <end position="184"/>
    </location>
</feature>
<feature type="compositionally biased region" description="Basic residues" evidence="1">
    <location>
        <begin position="136"/>
        <end position="148"/>
    </location>
</feature>
<name>A0ABD0S6N0_LOXSC</name>
<proteinExistence type="predicted"/>
<feature type="compositionally biased region" description="Basic and acidic residues" evidence="1">
    <location>
        <begin position="115"/>
        <end position="124"/>
    </location>
</feature>
<comment type="caution">
    <text evidence="2">The sequence shown here is derived from an EMBL/GenBank/DDBJ whole genome shotgun (WGS) entry which is preliminary data.</text>
</comment>
<feature type="compositionally biased region" description="Polar residues" evidence="1">
    <location>
        <begin position="62"/>
        <end position="78"/>
    </location>
</feature>
<feature type="compositionally biased region" description="Low complexity" evidence="1">
    <location>
        <begin position="48"/>
        <end position="57"/>
    </location>
</feature>
<dbReference type="AlphaFoldDB" id="A0ABD0S6N0"/>
<feature type="non-terminal residue" evidence="2">
    <location>
        <position position="184"/>
    </location>
</feature>
<dbReference type="EMBL" id="JBEDNZ010000028">
    <property type="protein sequence ID" value="KAL0809724.1"/>
    <property type="molecule type" value="Genomic_DNA"/>
</dbReference>
<gene>
    <name evidence="2" type="ORF">ABMA28_011231</name>
</gene>
<sequence>MAESDKSTQGGKAALQTIPRGVAAVTDSSEATATSRTSRDRSLGSGGRSRPVSSGEGEALSQDPSFRGSSAKNGSYSESGDIMSTPPAPAVASSSTEDKDGADLLSEQAMQTDIDNPRLRDDRTYYPGRDASASGLKRRPLTRAGAKRRLPDDPESLFAALESGDFGDYCDGESDYDSDDLDSD</sequence>
<dbReference type="Proteomes" id="UP001549921">
    <property type="component" value="Unassembled WGS sequence"/>
</dbReference>
<reference evidence="2 3" key="1">
    <citation type="submission" date="2024-06" db="EMBL/GenBank/DDBJ databases">
        <title>A chromosome-level genome assembly of beet webworm, Loxostege sticticalis.</title>
        <authorList>
            <person name="Zhang Y."/>
        </authorList>
    </citation>
    <scope>NUCLEOTIDE SEQUENCE [LARGE SCALE GENOMIC DNA]</scope>
    <source>
        <strain evidence="2">AQ028</strain>
        <tissue evidence="2">Male pupae</tissue>
    </source>
</reference>
<protein>
    <submittedName>
        <fullName evidence="2">Uncharacterized protein</fullName>
    </submittedName>
</protein>
<evidence type="ECO:0000313" key="3">
    <source>
        <dbReference type="Proteomes" id="UP001549921"/>
    </source>
</evidence>
<accession>A0ABD0S6N0</accession>
<feature type="compositionally biased region" description="Low complexity" evidence="1">
    <location>
        <begin position="26"/>
        <end position="36"/>
    </location>
</feature>